<gene>
    <name evidence="2" type="primary">LOC117642815</name>
</gene>
<name>A0A6P8YC89_THRPL</name>
<dbReference type="OrthoDB" id="8197773at2759"/>
<dbReference type="Proteomes" id="UP000515158">
    <property type="component" value="Unplaced"/>
</dbReference>
<dbReference type="RefSeq" id="XP_034237273.1">
    <property type="nucleotide sequence ID" value="XM_034381382.1"/>
</dbReference>
<dbReference type="KEGG" id="tpal:117642815"/>
<evidence type="ECO:0000313" key="2">
    <source>
        <dbReference type="RefSeq" id="XP_034237273.1"/>
    </source>
</evidence>
<dbReference type="AlphaFoldDB" id="A0A6P8YC89"/>
<protein>
    <submittedName>
        <fullName evidence="2">Uncharacterized protein LOC117642815</fullName>
    </submittedName>
</protein>
<dbReference type="InParanoid" id="A0A6P8YC89"/>
<dbReference type="GeneID" id="117642815"/>
<dbReference type="FunCoup" id="A0A6P8YC89">
    <property type="interactions" value="5"/>
</dbReference>
<organism evidence="2">
    <name type="scientific">Thrips palmi</name>
    <name type="common">Melon thrips</name>
    <dbReference type="NCBI Taxonomy" id="161013"/>
    <lineage>
        <taxon>Eukaryota</taxon>
        <taxon>Metazoa</taxon>
        <taxon>Ecdysozoa</taxon>
        <taxon>Arthropoda</taxon>
        <taxon>Hexapoda</taxon>
        <taxon>Insecta</taxon>
        <taxon>Pterygota</taxon>
        <taxon>Neoptera</taxon>
        <taxon>Paraneoptera</taxon>
        <taxon>Thysanoptera</taxon>
        <taxon>Terebrantia</taxon>
        <taxon>Thripoidea</taxon>
        <taxon>Thripidae</taxon>
        <taxon>Thrips</taxon>
    </lineage>
</organism>
<keyword evidence="1" id="KW-1185">Reference proteome</keyword>
<evidence type="ECO:0000313" key="1">
    <source>
        <dbReference type="Proteomes" id="UP000515158"/>
    </source>
</evidence>
<sequence length="452" mass="47885">METVQVPPPAPIEVTVVSPHKPLKPDTANQVIISGPLAGIASLLSAVATSVVGTPGTASVSITENHAAKAEAVTPVALATEALATEALTTEPLTTEPLTPEAATQADTEDVTGIVIQDVTEATIDFVNKDATEYESEATTVVATEDTTPLVTHGNIKNAVTEVVKGAVAAAVGEAVEDAVKGVVKDTIKEIFRGEGKDLLQYEPVVNSVQAVAELMDDEDMQEDMPVVQNDVPVVNEETVPMTMMMSMVMDDAGPLSFDMSPVEEDDEAATEAPCRSSRSRRAADVFPDEFKTYVEMPTEDSTDEAPVETTTTTVEDDDVANEAEFADEGVFALPQYRGEAVAVGKKTASSGASDSLLALVKLRFALSAEARRQNFKNFQGYSDRVLAALTRTSSLTAREQLGVLLAGVLDQKAIKSPKTTKRAAVVLSELEDPKSELSRTLEDLPALKYSA</sequence>
<accession>A0A6P8YC89</accession>
<proteinExistence type="predicted"/>
<reference evidence="2" key="1">
    <citation type="submission" date="2025-08" db="UniProtKB">
        <authorList>
            <consortium name="RefSeq"/>
        </authorList>
    </citation>
    <scope>IDENTIFICATION</scope>
    <source>
        <tissue evidence="2">Total insect</tissue>
    </source>
</reference>